<dbReference type="Proteomes" id="UP001432216">
    <property type="component" value="Chromosome 2"/>
</dbReference>
<proteinExistence type="predicted"/>
<gene>
    <name evidence="1" type="ORF">IAS62_001363</name>
</gene>
<dbReference type="EMBL" id="CP143807">
    <property type="protein sequence ID" value="WVO20073.1"/>
    <property type="molecule type" value="Genomic_DNA"/>
</dbReference>
<dbReference type="GeneID" id="89988138"/>
<dbReference type="RefSeq" id="XP_064719313.1">
    <property type="nucleotide sequence ID" value="XM_064863241.1"/>
</dbReference>
<organism evidence="1 2">
    <name type="scientific">Cryptococcus decagattii</name>
    <dbReference type="NCBI Taxonomy" id="1859122"/>
    <lineage>
        <taxon>Eukaryota</taxon>
        <taxon>Fungi</taxon>
        <taxon>Dikarya</taxon>
        <taxon>Basidiomycota</taxon>
        <taxon>Agaricomycotina</taxon>
        <taxon>Tremellomycetes</taxon>
        <taxon>Tremellales</taxon>
        <taxon>Cryptococcaceae</taxon>
        <taxon>Cryptococcus</taxon>
        <taxon>Cryptococcus gattii species complex</taxon>
    </lineage>
</organism>
<reference evidence="1 2" key="1">
    <citation type="submission" date="2024-01" db="EMBL/GenBank/DDBJ databases">
        <title>Comparative genomics of Cryptococcus and Kwoniella reveals pathogenesis evolution and contrasting modes of karyotype evolution via chromosome fusion or intercentromeric recombination.</title>
        <authorList>
            <person name="Coelho M.A."/>
            <person name="David-Palma M."/>
            <person name="Shea T."/>
            <person name="Bowers K."/>
            <person name="McGinley-Smith S."/>
            <person name="Mohammad A.W."/>
            <person name="Gnirke A."/>
            <person name="Yurkov A.M."/>
            <person name="Nowrousian M."/>
            <person name="Sun S."/>
            <person name="Cuomo C.A."/>
            <person name="Heitman J."/>
        </authorList>
    </citation>
    <scope>NUCLEOTIDE SEQUENCE [LARGE SCALE GENOMIC DNA]</scope>
    <source>
        <strain evidence="1 2">7685027</strain>
    </source>
</reference>
<name>A0ABZ2ASA4_9TREE</name>
<sequence length="84" mass="9613">MSCIRRTDLVISLHCLRPSRRVGTGSSPIIDEAFLWPAIHHERRAPSYNFRRPDLHIFEEKECAHHASTKPRVVASHALSQSTQ</sequence>
<evidence type="ECO:0000313" key="1">
    <source>
        <dbReference type="EMBL" id="WVO20073.1"/>
    </source>
</evidence>
<accession>A0ABZ2ASA4</accession>
<protein>
    <submittedName>
        <fullName evidence="1">Uncharacterized protein</fullName>
    </submittedName>
</protein>
<evidence type="ECO:0000313" key="2">
    <source>
        <dbReference type="Proteomes" id="UP001432216"/>
    </source>
</evidence>
<keyword evidence="2" id="KW-1185">Reference proteome</keyword>